<dbReference type="Proteomes" id="UP000044938">
    <property type="component" value="Unassembled WGS sequence"/>
</dbReference>
<accession>A0A0U0ULM2</accession>
<evidence type="ECO:0000313" key="8">
    <source>
        <dbReference type="Proteomes" id="UP000039021"/>
    </source>
</evidence>
<reference evidence="6" key="2">
    <citation type="submission" date="2015-03" db="EMBL/GenBank/DDBJ databases">
        <authorList>
            <consortium name="Pathogen Informatics"/>
            <person name="Murphy D."/>
        </authorList>
    </citation>
    <scope>NUCLEOTIDE SEQUENCE</scope>
    <source>
        <strain evidence="6">N09902308</strain>
    </source>
</reference>
<dbReference type="AlphaFoldDB" id="A0A0U0ULM2"/>
<dbReference type="Proteomes" id="UP000046680">
    <property type="component" value="Unassembled WGS sequence"/>
</dbReference>
<sequence length="50" mass="5628">MRATQWPEEERGHEAGRRIAPERAGSKRLAHAIQSRFVTFAELGLAVLKV</sequence>
<evidence type="ECO:0000313" key="11">
    <source>
        <dbReference type="Proteomes" id="UP000048600"/>
    </source>
</evidence>
<name>A0A0U0ULM2_MYCTX</name>
<proteinExistence type="predicted"/>
<evidence type="ECO:0000256" key="1">
    <source>
        <dbReference type="SAM" id="MobiDB-lite"/>
    </source>
</evidence>
<dbReference type="Proteomes" id="UP000048600">
    <property type="component" value="Unassembled WGS sequence"/>
</dbReference>
<evidence type="ECO:0000313" key="10">
    <source>
        <dbReference type="Proteomes" id="UP000046680"/>
    </source>
</evidence>
<evidence type="ECO:0000313" key="4">
    <source>
        <dbReference type="EMBL" id="COX05347.1"/>
    </source>
</evidence>
<dbReference type="Proteomes" id="UP000039021">
    <property type="component" value="Unassembled WGS sequence"/>
</dbReference>
<feature type="region of interest" description="Disordered" evidence="1">
    <location>
        <begin position="1"/>
        <end position="23"/>
    </location>
</feature>
<evidence type="ECO:0000313" key="6">
    <source>
        <dbReference type="EMBL" id="CPA16448.1"/>
    </source>
</evidence>
<protein>
    <submittedName>
        <fullName evidence="3">Uncharacterized protein</fullName>
    </submittedName>
</protein>
<organism evidence="3 7">
    <name type="scientific">Mycobacterium tuberculosis</name>
    <dbReference type="NCBI Taxonomy" id="1773"/>
    <lineage>
        <taxon>Bacteria</taxon>
        <taxon>Bacillati</taxon>
        <taxon>Actinomycetota</taxon>
        <taxon>Actinomycetes</taxon>
        <taxon>Mycobacteriales</taxon>
        <taxon>Mycobacteriaceae</taxon>
        <taxon>Mycobacterium</taxon>
        <taxon>Mycobacterium tuberculosis complex</taxon>
    </lineage>
</organism>
<reference evidence="3" key="3">
    <citation type="submission" date="2015-03" db="EMBL/GenBank/DDBJ databases">
        <authorList>
            <person name="Murphy D."/>
        </authorList>
    </citation>
    <scope>NUCLEOTIDE SEQUENCE [LARGE SCALE GENOMIC DNA]</scope>
    <source>
        <strain evidence="3">K00500041</strain>
    </source>
</reference>
<gene>
    <name evidence="2" type="ORF">ERS007657_00990</name>
    <name evidence="3" type="ORF">ERS007703_02178</name>
    <name evidence="4" type="ORF">ERS007720_03817</name>
    <name evidence="6" type="ORF">ERS007739_04406</name>
    <name evidence="5" type="ORF">ERS007741_03969</name>
</gene>
<reference evidence="7 8" key="1">
    <citation type="submission" date="2015-03" db="EMBL/GenBank/DDBJ databases">
        <authorList>
            <consortium name="Pathogen Informatics"/>
        </authorList>
    </citation>
    <scope>NUCLEOTIDE SEQUENCE [LARGE SCALE GENOMIC DNA]</scope>
    <source>
        <strain evidence="2 10">C09601061</strain>
        <strain evidence="7">K00500041</strain>
        <strain evidence="4 9">M09401471</strain>
        <strain evidence="8">N09902308</strain>
        <strain evidence="5 11">P00601463</strain>
    </source>
</reference>
<evidence type="ECO:0000313" key="9">
    <source>
        <dbReference type="Proteomes" id="UP000044938"/>
    </source>
</evidence>
<dbReference type="EMBL" id="CHKL01000697">
    <property type="protein sequence ID" value="COX19456.1"/>
    <property type="molecule type" value="Genomic_DNA"/>
</dbReference>
<evidence type="ECO:0000313" key="7">
    <source>
        <dbReference type="Proteomes" id="UP000038802"/>
    </source>
</evidence>
<dbReference type="Proteomes" id="UP000038802">
    <property type="component" value="Unassembled WGS sequence"/>
</dbReference>
<evidence type="ECO:0000313" key="5">
    <source>
        <dbReference type="EMBL" id="COX19456.1"/>
    </source>
</evidence>
<dbReference type="EMBL" id="CGCX01000266">
    <property type="protein sequence ID" value="CFR71302.1"/>
    <property type="molecule type" value="Genomic_DNA"/>
</dbReference>
<feature type="compositionally biased region" description="Basic and acidic residues" evidence="1">
    <location>
        <begin position="8"/>
        <end position="23"/>
    </location>
</feature>
<evidence type="ECO:0000313" key="2">
    <source>
        <dbReference type="EMBL" id="CFR71302.1"/>
    </source>
</evidence>
<dbReference type="EMBL" id="CSAJ01000678">
    <property type="protein sequence ID" value="COX05347.1"/>
    <property type="molecule type" value="Genomic_DNA"/>
</dbReference>
<dbReference type="EMBL" id="CSAE01000222">
    <property type="protein sequence ID" value="COV85560.1"/>
    <property type="molecule type" value="Genomic_DNA"/>
</dbReference>
<evidence type="ECO:0000313" key="3">
    <source>
        <dbReference type="EMBL" id="COV85560.1"/>
    </source>
</evidence>
<dbReference type="EMBL" id="CSBK01002734">
    <property type="protein sequence ID" value="CPA16448.1"/>
    <property type="molecule type" value="Genomic_DNA"/>
</dbReference>